<dbReference type="EMBL" id="FZNY01000007">
    <property type="protein sequence ID" value="SNS16115.1"/>
    <property type="molecule type" value="Genomic_DNA"/>
</dbReference>
<keyword evidence="3" id="KW-1185">Reference proteome</keyword>
<feature type="region of interest" description="Disordered" evidence="1">
    <location>
        <begin position="252"/>
        <end position="280"/>
    </location>
</feature>
<dbReference type="InterPro" id="IPR045538">
    <property type="entry name" value="CIS_TMP"/>
</dbReference>
<protein>
    <submittedName>
        <fullName evidence="2">Uncharacterized protein</fullName>
    </submittedName>
</protein>
<feature type="compositionally biased region" description="Basic and acidic residues" evidence="1">
    <location>
        <begin position="252"/>
        <end position="265"/>
    </location>
</feature>
<name>A0A239C790_9FLAO</name>
<dbReference type="Proteomes" id="UP000198379">
    <property type="component" value="Unassembled WGS sequence"/>
</dbReference>
<sequence length="474" mass="54892">METHIIHKVYLELTTSSVSEAKKIKENIGSFLNTEVFPLLEKQMDAIDKEIPEYTIQLDQIHVEIAEKNIRLNDDLKYTLIERVETETKKELQTINDNHKTEDSIVRKRKLGNKNEHQLETFIHFLKTGTNPWWSNESITQLVLPKNFKKLLTTRDFIPKVVRVLRDEKVRSRFINQLTMASVKELCLAIAQKSEILNIKEAEVQKISKRPIQQQQGIWEVILTAIAHQEAVDVTAIIVAVKEAVDLSKHTQKQSQEKTISRENQETANSTQDTDQTKQQTVDKKLIEALVNPKKEEVATRETSIKNEEVIEGEYVQNAGLVLIHPFLKHFFSHCNLLDEDKQLKDPERCAHLLHYIATGRTKQAESDMVFEKFLCNIPINQSINRNITITKKQKEQVNTLLNAVNENWGALKKTSHALLQNEFLQRLGKIEKNSSGITIQIEKKTQDILLKKLSWGMGLIRLPWKKEFLYVNW</sequence>
<feature type="compositionally biased region" description="Low complexity" evidence="1">
    <location>
        <begin position="271"/>
        <end position="280"/>
    </location>
</feature>
<organism evidence="2 3">
    <name type="scientific">Dokdonia pacifica</name>
    <dbReference type="NCBI Taxonomy" id="1627892"/>
    <lineage>
        <taxon>Bacteria</taxon>
        <taxon>Pseudomonadati</taxon>
        <taxon>Bacteroidota</taxon>
        <taxon>Flavobacteriia</taxon>
        <taxon>Flavobacteriales</taxon>
        <taxon>Flavobacteriaceae</taxon>
        <taxon>Dokdonia</taxon>
    </lineage>
</organism>
<evidence type="ECO:0000256" key="1">
    <source>
        <dbReference type="SAM" id="MobiDB-lite"/>
    </source>
</evidence>
<dbReference type="AlphaFoldDB" id="A0A239C790"/>
<evidence type="ECO:0000313" key="3">
    <source>
        <dbReference type="Proteomes" id="UP000198379"/>
    </source>
</evidence>
<reference evidence="2 3" key="1">
    <citation type="submission" date="2017-06" db="EMBL/GenBank/DDBJ databases">
        <authorList>
            <person name="Kim H.J."/>
            <person name="Triplett B.A."/>
        </authorList>
    </citation>
    <scope>NUCLEOTIDE SEQUENCE [LARGE SCALE GENOMIC DNA]</scope>
    <source>
        <strain evidence="2 3">DSM 25597</strain>
    </source>
</reference>
<accession>A0A239C790</accession>
<evidence type="ECO:0000313" key="2">
    <source>
        <dbReference type="EMBL" id="SNS16115.1"/>
    </source>
</evidence>
<dbReference type="RefSeq" id="WP_089373166.1">
    <property type="nucleotide sequence ID" value="NZ_BMEP01000004.1"/>
</dbReference>
<gene>
    <name evidence="2" type="ORF">SAMN06265376_107169</name>
</gene>
<dbReference type="Pfam" id="PF19268">
    <property type="entry name" value="CIS_TMP"/>
    <property type="match status" value="1"/>
</dbReference>
<proteinExistence type="predicted"/>
<dbReference type="OrthoDB" id="1488184at2"/>